<evidence type="ECO:0000313" key="4">
    <source>
        <dbReference type="EMBL" id="MBG9375437.1"/>
    </source>
</evidence>
<accession>A0A931E3H1</accession>
<dbReference type="InterPro" id="IPR001296">
    <property type="entry name" value="Glyco_trans_1"/>
</dbReference>
<sequence length="345" mass="38880">MRYQHTGLYHFCLQLGRALVRNVDAHKERLTMYVPPSALNIFGNSTAYLHQKSLHKFVFPSAKKYDVWHGTYQSSNYSPASKKLKKVLTIHDLNFLYEHTPDESRIKKSLQKIQAHINNADHICTISEYVKQDVLKHLTIAGKPLSVVYNGCNIDRLQEVIAPAAIPAAPFIFTIGTIMEKKNFHVLPALLKDNNYQLVIAGVVQDEQYLKKIKQCAADLGVAERLVFAGTVSESDKQWYLHHCAAFVFPSIAEGFGLPVIEAMAFGKPVFIAHATSLPEIGGDAAYYFTSFEAQDMQQAFLHGLQHYHSVHPQEAIMQRAALFSWDEAARKYITIYQNLAATAK</sequence>
<gene>
    <name evidence="4" type="ORF">I5907_04280</name>
</gene>
<organism evidence="4 5">
    <name type="scientific">Panacibacter microcysteis</name>
    <dbReference type="NCBI Taxonomy" id="2793269"/>
    <lineage>
        <taxon>Bacteria</taxon>
        <taxon>Pseudomonadati</taxon>
        <taxon>Bacteroidota</taxon>
        <taxon>Chitinophagia</taxon>
        <taxon>Chitinophagales</taxon>
        <taxon>Chitinophagaceae</taxon>
        <taxon>Panacibacter</taxon>
    </lineage>
</organism>
<evidence type="ECO:0000259" key="2">
    <source>
        <dbReference type="Pfam" id="PF00534"/>
    </source>
</evidence>
<comment type="caution">
    <text evidence="4">The sequence shown here is derived from an EMBL/GenBank/DDBJ whole genome shotgun (WGS) entry which is preliminary data.</text>
</comment>
<dbReference type="Pfam" id="PF00534">
    <property type="entry name" value="Glycos_transf_1"/>
    <property type="match status" value="1"/>
</dbReference>
<dbReference type="GO" id="GO:0016757">
    <property type="term" value="F:glycosyltransferase activity"/>
    <property type="evidence" value="ECO:0007669"/>
    <property type="project" value="InterPro"/>
</dbReference>
<evidence type="ECO:0000259" key="3">
    <source>
        <dbReference type="Pfam" id="PF13439"/>
    </source>
</evidence>
<evidence type="ECO:0000313" key="5">
    <source>
        <dbReference type="Proteomes" id="UP000628448"/>
    </source>
</evidence>
<dbReference type="Pfam" id="PF13439">
    <property type="entry name" value="Glyco_transf_4"/>
    <property type="match status" value="1"/>
</dbReference>
<reference evidence="4" key="1">
    <citation type="submission" date="2020-11" db="EMBL/GenBank/DDBJ databases">
        <title>Bacterial whole genome sequence for Panacibacter sp. DH6.</title>
        <authorList>
            <person name="Le V."/>
            <person name="Ko S."/>
            <person name="Ahn C.-Y."/>
            <person name="Oh H.-M."/>
        </authorList>
    </citation>
    <scope>NUCLEOTIDE SEQUENCE</scope>
    <source>
        <strain evidence="4">DH6</strain>
    </source>
</reference>
<keyword evidence="5" id="KW-1185">Reference proteome</keyword>
<keyword evidence="1" id="KW-0808">Transferase</keyword>
<dbReference type="EMBL" id="JADWYR010000001">
    <property type="protein sequence ID" value="MBG9375437.1"/>
    <property type="molecule type" value="Genomic_DNA"/>
</dbReference>
<dbReference type="Proteomes" id="UP000628448">
    <property type="component" value="Unassembled WGS sequence"/>
</dbReference>
<dbReference type="Gene3D" id="3.40.50.2000">
    <property type="entry name" value="Glycogen Phosphorylase B"/>
    <property type="match status" value="2"/>
</dbReference>
<dbReference type="CDD" id="cd03809">
    <property type="entry name" value="GT4_MtfB-like"/>
    <property type="match status" value="1"/>
</dbReference>
<dbReference type="PANTHER" id="PTHR46401:SF2">
    <property type="entry name" value="GLYCOSYLTRANSFERASE WBBK-RELATED"/>
    <property type="match status" value="1"/>
</dbReference>
<dbReference type="InterPro" id="IPR028098">
    <property type="entry name" value="Glyco_trans_4-like_N"/>
</dbReference>
<name>A0A931E3H1_9BACT</name>
<feature type="domain" description="Glycosyl transferase family 1" evidence="2">
    <location>
        <begin position="169"/>
        <end position="295"/>
    </location>
</feature>
<feature type="domain" description="Glycosyltransferase subfamily 4-like N-terminal" evidence="3">
    <location>
        <begin position="57"/>
        <end position="156"/>
    </location>
</feature>
<dbReference type="SUPFAM" id="SSF53756">
    <property type="entry name" value="UDP-Glycosyltransferase/glycogen phosphorylase"/>
    <property type="match status" value="1"/>
</dbReference>
<dbReference type="AlphaFoldDB" id="A0A931E3H1"/>
<proteinExistence type="predicted"/>
<dbReference type="GO" id="GO:0009103">
    <property type="term" value="P:lipopolysaccharide biosynthetic process"/>
    <property type="evidence" value="ECO:0007669"/>
    <property type="project" value="TreeGrafter"/>
</dbReference>
<dbReference type="PANTHER" id="PTHR46401">
    <property type="entry name" value="GLYCOSYLTRANSFERASE WBBK-RELATED"/>
    <property type="match status" value="1"/>
</dbReference>
<protein>
    <submittedName>
        <fullName evidence="4">Glycosyltransferase family 4 protein</fullName>
    </submittedName>
</protein>
<evidence type="ECO:0000256" key="1">
    <source>
        <dbReference type="ARBA" id="ARBA00022679"/>
    </source>
</evidence>